<dbReference type="EMBL" id="RCHR01000003">
    <property type="protein sequence ID" value="RLL45479.1"/>
    <property type="molecule type" value="Genomic_DNA"/>
</dbReference>
<comment type="caution">
    <text evidence="5">The sequence shown here is derived from an EMBL/GenBank/DDBJ whole genome shotgun (WGS) entry which is preliminary data.</text>
</comment>
<evidence type="ECO:0000313" key="6">
    <source>
        <dbReference type="Proteomes" id="UP000270219"/>
    </source>
</evidence>
<proteinExistence type="predicted"/>
<protein>
    <submittedName>
        <fullName evidence="5">MarR family transcriptional regulator</fullName>
    </submittedName>
</protein>
<dbReference type="Pfam" id="PF12802">
    <property type="entry name" value="MarR_2"/>
    <property type="match status" value="1"/>
</dbReference>
<dbReference type="PANTHER" id="PTHR42756:SF1">
    <property type="entry name" value="TRANSCRIPTIONAL REPRESSOR OF EMRAB OPERON"/>
    <property type="match status" value="1"/>
</dbReference>
<dbReference type="OrthoDB" id="1551170at2"/>
<evidence type="ECO:0000313" key="5">
    <source>
        <dbReference type="EMBL" id="RLL45479.1"/>
    </source>
</evidence>
<accession>A0A498D738</accession>
<dbReference type="GO" id="GO:0003700">
    <property type="term" value="F:DNA-binding transcription factor activity"/>
    <property type="evidence" value="ECO:0007669"/>
    <property type="project" value="InterPro"/>
</dbReference>
<feature type="domain" description="HTH marR-type" evidence="4">
    <location>
        <begin position="7"/>
        <end position="142"/>
    </location>
</feature>
<keyword evidence="3" id="KW-0804">Transcription</keyword>
<evidence type="ECO:0000256" key="2">
    <source>
        <dbReference type="ARBA" id="ARBA00023125"/>
    </source>
</evidence>
<keyword evidence="6" id="KW-1185">Reference proteome</keyword>
<dbReference type="PANTHER" id="PTHR42756">
    <property type="entry name" value="TRANSCRIPTIONAL REGULATOR, MARR"/>
    <property type="match status" value="1"/>
</dbReference>
<gene>
    <name evidence="5" type="ORF">D8M04_11570</name>
</gene>
<dbReference type="InterPro" id="IPR036388">
    <property type="entry name" value="WH-like_DNA-bd_sf"/>
</dbReference>
<dbReference type="RefSeq" id="WP_121523065.1">
    <property type="nucleotide sequence ID" value="NZ_RCHR01000003.1"/>
</dbReference>
<dbReference type="PROSITE" id="PS50995">
    <property type="entry name" value="HTH_MARR_2"/>
    <property type="match status" value="1"/>
</dbReference>
<evidence type="ECO:0000256" key="1">
    <source>
        <dbReference type="ARBA" id="ARBA00023015"/>
    </source>
</evidence>
<dbReference type="SMART" id="SM00347">
    <property type="entry name" value="HTH_MARR"/>
    <property type="match status" value="1"/>
</dbReference>
<dbReference type="AlphaFoldDB" id="A0A498D738"/>
<reference evidence="5 6" key="1">
    <citation type="submission" date="2018-10" db="EMBL/GenBank/DDBJ databases">
        <title>Oceanobacillus sp. YLB-02 draft genome.</title>
        <authorList>
            <person name="Yu L."/>
        </authorList>
    </citation>
    <scope>NUCLEOTIDE SEQUENCE [LARGE SCALE GENOMIC DNA]</scope>
    <source>
        <strain evidence="5 6">YLB-02</strain>
    </source>
</reference>
<dbReference type="InterPro" id="IPR036390">
    <property type="entry name" value="WH_DNA-bd_sf"/>
</dbReference>
<evidence type="ECO:0000256" key="3">
    <source>
        <dbReference type="ARBA" id="ARBA00023163"/>
    </source>
</evidence>
<keyword evidence="2" id="KW-0238">DNA-binding</keyword>
<sequence>MLNRYLEECLYFTASRLTRVVTKMAEEEFSRTGLAPTYAFLMMAVLDKEGITQKELGEILHLQPSTVTRLIEKLVNKRLIEKQADGRSTRIFSTEKGKEREASIYESWKNLRASYNEILGEKEGDELTLQLSRISEQLEKMK</sequence>
<dbReference type="InterPro" id="IPR000835">
    <property type="entry name" value="HTH_MarR-typ"/>
</dbReference>
<name>A0A498D738_9BACI</name>
<dbReference type="SUPFAM" id="SSF46785">
    <property type="entry name" value="Winged helix' DNA-binding domain"/>
    <property type="match status" value="1"/>
</dbReference>
<evidence type="ECO:0000259" key="4">
    <source>
        <dbReference type="PROSITE" id="PS50995"/>
    </source>
</evidence>
<dbReference type="GO" id="GO:0003677">
    <property type="term" value="F:DNA binding"/>
    <property type="evidence" value="ECO:0007669"/>
    <property type="project" value="UniProtKB-KW"/>
</dbReference>
<keyword evidence="1" id="KW-0805">Transcription regulation</keyword>
<dbReference type="Gene3D" id="1.10.10.10">
    <property type="entry name" value="Winged helix-like DNA-binding domain superfamily/Winged helix DNA-binding domain"/>
    <property type="match status" value="1"/>
</dbReference>
<organism evidence="5 6">
    <name type="scientific">Oceanobacillus piezotolerans</name>
    <dbReference type="NCBI Taxonomy" id="2448030"/>
    <lineage>
        <taxon>Bacteria</taxon>
        <taxon>Bacillati</taxon>
        <taxon>Bacillota</taxon>
        <taxon>Bacilli</taxon>
        <taxon>Bacillales</taxon>
        <taxon>Bacillaceae</taxon>
        <taxon>Oceanobacillus</taxon>
    </lineage>
</organism>
<dbReference type="Proteomes" id="UP000270219">
    <property type="component" value="Unassembled WGS sequence"/>
</dbReference>